<comment type="caution">
    <text evidence="3">The sequence shown here is derived from an EMBL/GenBank/DDBJ whole genome shotgun (WGS) entry which is preliminary data.</text>
</comment>
<proteinExistence type="predicted"/>
<dbReference type="EMBL" id="BNBE01000001">
    <property type="protein sequence ID" value="GHF94901.1"/>
    <property type="molecule type" value="Genomic_DNA"/>
</dbReference>
<name>A0A919EL90_STRFL</name>
<feature type="transmembrane region" description="Helical" evidence="2">
    <location>
        <begin position="48"/>
        <end position="71"/>
    </location>
</feature>
<evidence type="ECO:0000313" key="4">
    <source>
        <dbReference type="Proteomes" id="UP000632849"/>
    </source>
</evidence>
<feature type="transmembrane region" description="Helical" evidence="2">
    <location>
        <begin position="383"/>
        <end position="402"/>
    </location>
</feature>
<feature type="compositionally biased region" description="Basic and acidic residues" evidence="1">
    <location>
        <begin position="444"/>
        <end position="459"/>
    </location>
</feature>
<feature type="transmembrane region" description="Helical" evidence="2">
    <location>
        <begin position="408"/>
        <end position="428"/>
    </location>
</feature>
<evidence type="ECO:0008006" key="5">
    <source>
        <dbReference type="Google" id="ProtNLM"/>
    </source>
</evidence>
<feature type="region of interest" description="Disordered" evidence="1">
    <location>
        <begin position="437"/>
        <end position="500"/>
    </location>
</feature>
<dbReference type="Proteomes" id="UP000632849">
    <property type="component" value="Unassembled WGS sequence"/>
</dbReference>
<keyword evidence="2" id="KW-1133">Transmembrane helix</keyword>
<keyword evidence="2" id="KW-0812">Transmembrane</keyword>
<feature type="transmembrane region" description="Helical" evidence="2">
    <location>
        <begin position="273"/>
        <end position="293"/>
    </location>
</feature>
<dbReference type="AlphaFoldDB" id="A0A919EL90"/>
<reference evidence="3" key="2">
    <citation type="submission" date="2020-09" db="EMBL/GenBank/DDBJ databases">
        <authorList>
            <person name="Sun Q."/>
            <person name="Ohkuma M."/>
        </authorList>
    </citation>
    <scope>NUCLEOTIDE SEQUENCE</scope>
    <source>
        <strain evidence="3">JCM 4122</strain>
    </source>
</reference>
<dbReference type="RefSeq" id="WP_229915314.1">
    <property type="nucleotide sequence ID" value="NZ_BNBE01000001.1"/>
</dbReference>
<evidence type="ECO:0000313" key="3">
    <source>
        <dbReference type="EMBL" id="GHF94901.1"/>
    </source>
</evidence>
<feature type="transmembrane region" description="Helical" evidence="2">
    <location>
        <begin position="246"/>
        <end position="266"/>
    </location>
</feature>
<evidence type="ECO:0000256" key="1">
    <source>
        <dbReference type="SAM" id="MobiDB-lite"/>
    </source>
</evidence>
<accession>A0A919EL90</accession>
<feature type="compositionally biased region" description="Polar residues" evidence="1">
    <location>
        <begin position="465"/>
        <end position="477"/>
    </location>
</feature>
<protein>
    <recommendedName>
        <fullName evidence="5">Integral membrane protein</fullName>
    </recommendedName>
</protein>
<reference evidence="3" key="1">
    <citation type="journal article" date="2014" name="Int. J. Syst. Evol. Microbiol.">
        <title>Complete genome sequence of Corynebacterium casei LMG S-19264T (=DSM 44701T), isolated from a smear-ripened cheese.</title>
        <authorList>
            <consortium name="US DOE Joint Genome Institute (JGI-PGF)"/>
            <person name="Walter F."/>
            <person name="Albersmeier A."/>
            <person name="Kalinowski J."/>
            <person name="Ruckert C."/>
        </authorList>
    </citation>
    <scope>NUCLEOTIDE SEQUENCE</scope>
    <source>
        <strain evidence="3">JCM 4122</strain>
    </source>
</reference>
<gene>
    <name evidence="3" type="ORF">GCM10017667_26320</name>
</gene>
<feature type="transmembrane region" description="Helical" evidence="2">
    <location>
        <begin position="323"/>
        <end position="342"/>
    </location>
</feature>
<sequence length="500" mass="51908">MGTPDGVTGDDELTRLRARVAALEAVSAQGARGGPGAPGREHHRLRSFFAGLLVVLGCLLLPLGLVAAWTADLLGDTDRYVQTVKPLASDPDVQAAVATRVTDAVMEHIDLPALLEGVAPDQRPLAEKALGKLGGSLEGAVASFVHDRAQDVVASPAFETIWTDANRAVHTSLDRALTGDEDGAVKIETDAVTIDLAPVIDRVKERLVDSGLTVAGSIPEIHTDFTVLRSDDIGKAKTGFALLQSLGLWLPVIAVLCVAGGVLLAVRRRRALVAGALGFAVTALVLGIALTVFRTAYLNALPASVSPAAAGTVYDTLVRFLRTSVRVAAALGVLIALAAWLSGPSRPAVLTRGLWHSGVAATRATADRAGMRLGPVGPFVRRFHPWIVGILVAGTALAFVLWPHPTGWVVIGLALGLLFALLVTDFLAGEPGAVAEPGAVGDLRTAEDLRTAGEPKTQGEPETAGTPTARKTVQDTGPDQHARTDDTGTDPKGGRPRGPA</sequence>
<keyword evidence="4" id="KW-1185">Reference proteome</keyword>
<evidence type="ECO:0000256" key="2">
    <source>
        <dbReference type="SAM" id="Phobius"/>
    </source>
</evidence>
<keyword evidence="2" id="KW-0472">Membrane</keyword>
<organism evidence="3 4">
    <name type="scientific">Streptomyces filamentosus</name>
    <name type="common">Streptomyces roseosporus</name>
    <dbReference type="NCBI Taxonomy" id="67294"/>
    <lineage>
        <taxon>Bacteria</taxon>
        <taxon>Bacillati</taxon>
        <taxon>Actinomycetota</taxon>
        <taxon>Actinomycetes</taxon>
        <taxon>Kitasatosporales</taxon>
        <taxon>Streptomycetaceae</taxon>
        <taxon>Streptomyces</taxon>
    </lineage>
</organism>